<feature type="domain" description="Galectin" evidence="3">
    <location>
        <begin position="169"/>
        <end position="296"/>
    </location>
</feature>
<feature type="domain" description="Galectin" evidence="3">
    <location>
        <begin position="27"/>
        <end position="152"/>
    </location>
</feature>
<evidence type="ECO:0000259" key="3">
    <source>
        <dbReference type="SMART" id="SM00908"/>
    </source>
</evidence>
<dbReference type="PANTHER" id="PTHR11346:SF97">
    <property type="entry name" value="GALECTIN-1"/>
    <property type="match status" value="1"/>
</dbReference>
<dbReference type="EMBL" id="OX395134">
    <property type="protein sequence ID" value="CAI5784795.1"/>
    <property type="molecule type" value="Genomic_DNA"/>
</dbReference>
<dbReference type="FunFam" id="2.60.120.200:FF:000021">
    <property type="entry name" value="Galectin"/>
    <property type="match status" value="2"/>
</dbReference>
<dbReference type="PANTHER" id="PTHR11346">
    <property type="entry name" value="GALECTIN"/>
    <property type="match status" value="1"/>
</dbReference>
<dbReference type="Proteomes" id="UP001178461">
    <property type="component" value="Chromosome 9"/>
</dbReference>
<evidence type="ECO:0000259" key="2">
    <source>
        <dbReference type="SMART" id="SM00276"/>
    </source>
</evidence>
<feature type="domain" description="Galectin" evidence="2">
    <location>
        <begin position="21"/>
        <end position="156"/>
    </location>
</feature>
<dbReference type="InterPro" id="IPR044156">
    <property type="entry name" value="Galectin-like"/>
</dbReference>
<name>A0AA35PG95_9SAUR</name>
<dbReference type="Pfam" id="PF00337">
    <property type="entry name" value="Gal-bind_lectin"/>
    <property type="match status" value="2"/>
</dbReference>
<dbReference type="SMART" id="SM00276">
    <property type="entry name" value="GLECT"/>
    <property type="match status" value="2"/>
</dbReference>
<proteinExistence type="predicted"/>
<dbReference type="GO" id="GO:0030395">
    <property type="term" value="F:lactose binding"/>
    <property type="evidence" value="ECO:0007669"/>
    <property type="project" value="TreeGrafter"/>
</dbReference>
<evidence type="ECO:0000313" key="5">
    <source>
        <dbReference type="Proteomes" id="UP001178461"/>
    </source>
</evidence>
<dbReference type="Gene3D" id="2.60.120.200">
    <property type="match status" value="2"/>
</dbReference>
<dbReference type="InterPro" id="IPR013320">
    <property type="entry name" value="ConA-like_dom_sf"/>
</dbReference>
<protein>
    <submittedName>
        <fullName evidence="4">16 kDa beta-galactoside-binding lectin-like</fullName>
    </submittedName>
</protein>
<gene>
    <name evidence="4" type="ORF">PODLI_1B029888</name>
</gene>
<accession>A0AA35PG95</accession>
<dbReference type="GO" id="GO:0043236">
    <property type="term" value="F:laminin binding"/>
    <property type="evidence" value="ECO:0007669"/>
    <property type="project" value="TreeGrafter"/>
</dbReference>
<keyword evidence="5" id="KW-1185">Reference proteome</keyword>
<keyword evidence="1" id="KW-0430">Lectin</keyword>
<evidence type="ECO:0000313" key="4">
    <source>
        <dbReference type="EMBL" id="CAI5784795.1"/>
    </source>
</evidence>
<dbReference type="GO" id="GO:0005615">
    <property type="term" value="C:extracellular space"/>
    <property type="evidence" value="ECO:0007669"/>
    <property type="project" value="TreeGrafter"/>
</dbReference>
<sequence length="299" mass="33871">MDPVLGSALIDPWTRFHAKPMNGLVATDFVLMHGDTVQVKGRISSDAKDFVVNLGRDRNNLVLHFNPRFDYQTDENTILNTIVCNSLQDSVWGKEQRITDFPFEQGAKVQLSFIFLSAEIKVKLAEGHEFTFPNRLGLKTISYIKQPPSLLGGPWAHLISRTKTGVVATEFQVLHGDMVQIKGRILPDAKEFVVKLGQDPENLVLHFNPHFDPQKCRNTIVCNSKENGLWGEEEESISKFPFEQGGRVQLSFAFLTSEIMVLLDDKHEISFPNRLGLRVLEYMAVEGGFRIRALRFLES</sequence>
<reference evidence="4" key="1">
    <citation type="submission" date="2022-12" db="EMBL/GenBank/DDBJ databases">
        <authorList>
            <person name="Alioto T."/>
            <person name="Alioto T."/>
            <person name="Gomez Garrido J."/>
        </authorList>
    </citation>
    <scope>NUCLEOTIDE SEQUENCE</scope>
</reference>
<dbReference type="CDD" id="cd00070">
    <property type="entry name" value="GLECT"/>
    <property type="match status" value="2"/>
</dbReference>
<evidence type="ECO:0000256" key="1">
    <source>
        <dbReference type="ARBA" id="ARBA00022734"/>
    </source>
</evidence>
<dbReference type="SUPFAM" id="SSF49899">
    <property type="entry name" value="Concanavalin A-like lectins/glucanases"/>
    <property type="match status" value="2"/>
</dbReference>
<dbReference type="SMART" id="SM00908">
    <property type="entry name" value="Gal-bind_lectin"/>
    <property type="match status" value="2"/>
</dbReference>
<dbReference type="InterPro" id="IPR001079">
    <property type="entry name" value="Galectin_CRD"/>
</dbReference>
<feature type="domain" description="Galectin" evidence="2">
    <location>
        <begin position="164"/>
        <end position="297"/>
    </location>
</feature>
<organism evidence="4 5">
    <name type="scientific">Podarcis lilfordi</name>
    <name type="common">Lilford's wall lizard</name>
    <dbReference type="NCBI Taxonomy" id="74358"/>
    <lineage>
        <taxon>Eukaryota</taxon>
        <taxon>Metazoa</taxon>
        <taxon>Chordata</taxon>
        <taxon>Craniata</taxon>
        <taxon>Vertebrata</taxon>
        <taxon>Euteleostomi</taxon>
        <taxon>Lepidosauria</taxon>
        <taxon>Squamata</taxon>
        <taxon>Bifurcata</taxon>
        <taxon>Unidentata</taxon>
        <taxon>Episquamata</taxon>
        <taxon>Laterata</taxon>
        <taxon>Lacertibaenia</taxon>
        <taxon>Lacertidae</taxon>
        <taxon>Podarcis</taxon>
    </lineage>
</organism>
<dbReference type="AlphaFoldDB" id="A0AA35PG95"/>